<evidence type="ECO:0000313" key="2">
    <source>
        <dbReference type="EMBL" id="KUP97266.1"/>
    </source>
</evidence>
<organism evidence="2 3">
    <name type="scientific">Thermobifida cellulosilytica TB100</name>
    <dbReference type="NCBI Taxonomy" id="665004"/>
    <lineage>
        <taxon>Bacteria</taxon>
        <taxon>Bacillati</taxon>
        <taxon>Actinomycetota</taxon>
        <taxon>Actinomycetes</taxon>
        <taxon>Streptosporangiales</taxon>
        <taxon>Nocardiopsidaceae</taxon>
        <taxon>Thermobifida</taxon>
    </lineage>
</organism>
<keyword evidence="3" id="KW-1185">Reference proteome</keyword>
<accession>A0A147KJ05</accession>
<keyword evidence="1" id="KW-1133">Transmembrane helix</keyword>
<gene>
    <name evidence="2" type="ORF">AC529_07775</name>
</gene>
<dbReference type="RefSeq" id="WP_068758139.1">
    <property type="nucleotide sequence ID" value="NZ_KQ950185.1"/>
</dbReference>
<keyword evidence="1" id="KW-0812">Transmembrane</keyword>
<feature type="transmembrane region" description="Helical" evidence="1">
    <location>
        <begin position="48"/>
        <end position="66"/>
    </location>
</feature>
<reference evidence="3" key="1">
    <citation type="journal article" date="2017" name="Acta Aliment.">
        <title>Plant polysaccharide degrading enzyme system of Thermpbifida cellulosilytica TB100 revealed by de novo genome project data.</title>
        <authorList>
            <person name="Toth A."/>
            <person name="Baka E."/>
            <person name="Luzics S."/>
            <person name="Bata-Vidacs I."/>
            <person name="Nagy I."/>
            <person name="Balint B."/>
            <person name="Herceg R."/>
            <person name="Olasz F."/>
            <person name="Wilk T."/>
            <person name="Nagy T."/>
            <person name="Kriszt B."/>
            <person name="Nagy I."/>
            <person name="Kukolya J."/>
        </authorList>
    </citation>
    <scope>NUCLEOTIDE SEQUENCE [LARGE SCALE GENOMIC DNA]</scope>
    <source>
        <strain evidence="3">TB100</strain>
    </source>
</reference>
<name>A0A147KJ05_THECS</name>
<dbReference type="EMBL" id="LGEM01000032">
    <property type="protein sequence ID" value="KUP97266.1"/>
    <property type="molecule type" value="Genomic_DNA"/>
</dbReference>
<comment type="caution">
    <text evidence="2">The sequence shown here is derived from an EMBL/GenBank/DDBJ whole genome shotgun (WGS) entry which is preliminary data.</text>
</comment>
<evidence type="ECO:0000256" key="1">
    <source>
        <dbReference type="SAM" id="Phobius"/>
    </source>
</evidence>
<feature type="transmembrane region" description="Helical" evidence="1">
    <location>
        <begin position="110"/>
        <end position="133"/>
    </location>
</feature>
<proteinExistence type="predicted"/>
<feature type="transmembrane region" description="Helical" evidence="1">
    <location>
        <begin position="73"/>
        <end position="98"/>
    </location>
</feature>
<dbReference type="PATRIC" id="fig|665004.4.peg.3507"/>
<dbReference type="AlphaFoldDB" id="A0A147KJ05"/>
<protein>
    <submittedName>
        <fullName evidence="2">Uncharacterized protein</fullName>
    </submittedName>
</protein>
<dbReference type="OrthoDB" id="2898516at2"/>
<evidence type="ECO:0000313" key="3">
    <source>
        <dbReference type="Proteomes" id="UP000074382"/>
    </source>
</evidence>
<keyword evidence="1" id="KW-0472">Membrane</keyword>
<dbReference type="Proteomes" id="UP000074382">
    <property type="component" value="Unassembled WGS sequence"/>
</dbReference>
<sequence>MTPDQQRPAVPLWRRPRWPLAAVLAAVALVRPLASVVGLSDALGRPATPVVLTAVVSLVWILAAGLGRVRHPVLTLVAAGLGYALASLVLSAVLSPLLTGTLQGPLARPAAIVPVLAVNALWGAACGVCALGLQRLRASRT</sequence>